<keyword evidence="2" id="KW-1185">Reference proteome</keyword>
<dbReference type="RefSeq" id="WP_165698966.1">
    <property type="nucleotide sequence ID" value="NZ_CP036289.1"/>
</dbReference>
<name>A0A518CFP3_9BACT</name>
<accession>A0A518CFP3</accession>
<evidence type="ECO:0000313" key="1">
    <source>
        <dbReference type="EMBL" id="QDU78052.1"/>
    </source>
</evidence>
<protein>
    <submittedName>
        <fullName evidence="1">Uncharacterized protein</fullName>
    </submittedName>
</protein>
<dbReference type="NCBIfam" id="TIGR04294">
    <property type="entry name" value="pre_pil_HX9DG"/>
    <property type="match status" value="1"/>
</dbReference>
<dbReference type="EMBL" id="CP036289">
    <property type="protein sequence ID" value="QDU78052.1"/>
    <property type="molecule type" value="Genomic_DNA"/>
</dbReference>
<dbReference type="AlphaFoldDB" id="A0A518CFP3"/>
<dbReference type="InterPro" id="IPR027558">
    <property type="entry name" value="Pre_pil_HX9DG_C"/>
</dbReference>
<reference evidence="2" key="1">
    <citation type="submission" date="2019-02" db="EMBL/GenBank/DDBJ databases">
        <title>Deep-cultivation of Planctomycetes and their phenomic and genomic characterization uncovers novel biology.</title>
        <authorList>
            <person name="Wiegand S."/>
            <person name="Jogler M."/>
            <person name="Boedeker C."/>
            <person name="Pinto D."/>
            <person name="Vollmers J."/>
            <person name="Rivas-Marin E."/>
            <person name="Kohn T."/>
            <person name="Peeters S.H."/>
            <person name="Heuer A."/>
            <person name="Rast P."/>
            <person name="Oberbeckmann S."/>
            <person name="Bunk B."/>
            <person name="Jeske O."/>
            <person name="Meyerdierks A."/>
            <person name="Storesund J.E."/>
            <person name="Kallscheuer N."/>
            <person name="Luecker S."/>
            <person name="Lage O.M."/>
            <person name="Pohl T."/>
            <person name="Merkel B.J."/>
            <person name="Hornburger P."/>
            <person name="Mueller R.-W."/>
            <person name="Bruemmer F."/>
            <person name="Labrenz M."/>
            <person name="Spormann A.M."/>
            <person name="Op den Camp H."/>
            <person name="Overmann J."/>
            <person name="Amann R."/>
            <person name="Jetten M.S.M."/>
            <person name="Mascher T."/>
            <person name="Medema M.H."/>
            <person name="Devos D.P."/>
            <person name="Kaster A.-K."/>
            <person name="Ovreas L."/>
            <person name="Rohde M."/>
            <person name="Galperin M.Y."/>
            <person name="Jogler C."/>
        </authorList>
    </citation>
    <scope>NUCLEOTIDE SEQUENCE [LARGE SCALE GENOMIC DNA]</scope>
    <source>
        <strain evidence="2">Pan97</strain>
    </source>
</reference>
<organism evidence="1 2">
    <name type="scientific">Bremerella volcania</name>
    <dbReference type="NCBI Taxonomy" id="2527984"/>
    <lineage>
        <taxon>Bacteria</taxon>
        <taxon>Pseudomonadati</taxon>
        <taxon>Planctomycetota</taxon>
        <taxon>Planctomycetia</taxon>
        <taxon>Pirellulales</taxon>
        <taxon>Pirellulaceae</taxon>
        <taxon>Bremerella</taxon>
    </lineage>
</organism>
<dbReference type="KEGG" id="bvo:Pan97_51320"/>
<proteinExistence type="predicted"/>
<gene>
    <name evidence="1" type="ORF">Pan97_51320</name>
</gene>
<evidence type="ECO:0000313" key="2">
    <source>
        <dbReference type="Proteomes" id="UP000318626"/>
    </source>
</evidence>
<sequence>MMPFVYESPALGNEGQGDATTYVAITGPKSVLGMDKASTFGEITVGTSNAIMVVEDTTNPVPWYKPVDISPQALTSKNFDDQYFNGVQALMADGSVHFFPEASKTQVQGMTSVDGS</sequence>
<dbReference type="Proteomes" id="UP000318626">
    <property type="component" value="Chromosome"/>
</dbReference>